<dbReference type="Pfam" id="PF13657">
    <property type="entry name" value="Couple_hipA"/>
    <property type="match status" value="1"/>
</dbReference>
<evidence type="ECO:0000259" key="5">
    <source>
        <dbReference type="Pfam" id="PF13657"/>
    </source>
</evidence>
<protein>
    <submittedName>
        <fullName evidence="6">Type II toxin-antitoxin system HipA family toxin</fullName>
    </submittedName>
</protein>
<dbReference type="InterPro" id="IPR012893">
    <property type="entry name" value="HipA-like_C"/>
</dbReference>
<dbReference type="InterPro" id="IPR017508">
    <property type="entry name" value="HipA_N1"/>
</dbReference>
<dbReference type="Pfam" id="PF07804">
    <property type="entry name" value="HipA_C"/>
    <property type="match status" value="1"/>
</dbReference>
<organism evidence="6 7">
    <name type="scientific">Dyella koreensis</name>
    <dbReference type="NCBI Taxonomy" id="311235"/>
    <lineage>
        <taxon>Bacteria</taxon>
        <taxon>Pseudomonadati</taxon>
        <taxon>Pseudomonadota</taxon>
        <taxon>Gammaproteobacteria</taxon>
        <taxon>Lysobacterales</taxon>
        <taxon>Rhodanobacteraceae</taxon>
        <taxon>Dyella</taxon>
    </lineage>
</organism>
<proteinExistence type="inferred from homology"/>
<keyword evidence="7" id="KW-1185">Reference proteome</keyword>
<dbReference type="Gene3D" id="1.10.1070.20">
    <property type="match status" value="1"/>
</dbReference>
<name>A0ABW8KAV1_9GAMM</name>
<evidence type="ECO:0000313" key="6">
    <source>
        <dbReference type="EMBL" id="MFK2919775.1"/>
    </source>
</evidence>
<keyword evidence="3" id="KW-0418">Kinase</keyword>
<evidence type="ECO:0000313" key="7">
    <source>
        <dbReference type="Proteomes" id="UP001620408"/>
    </source>
</evidence>
<feature type="domain" description="HipA-like C-terminal" evidence="4">
    <location>
        <begin position="149"/>
        <end position="381"/>
    </location>
</feature>
<evidence type="ECO:0000259" key="4">
    <source>
        <dbReference type="Pfam" id="PF07804"/>
    </source>
</evidence>
<evidence type="ECO:0000256" key="3">
    <source>
        <dbReference type="ARBA" id="ARBA00022777"/>
    </source>
</evidence>
<gene>
    <name evidence="6" type="ORF">ISS97_21115</name>
</gene>
<evidence type="ECO:0000256" key="1">
    <source>
        <dbReference type="ARBA" id="ARBA00010164"/>
    </source>
</evidence>
<reference evidence="6 7" key="1">
    <citation type="submission" date="2020-10" db="EMBL/GenBank/DDBJ databases">
        <title>Phylogeny of dyella-like bacteria.</title>
        <authorList>
            <person name="Fu J."/>
        </authorList>
    </citation>
    <scope>NUCLEOTIDE SEQUENCE [LARGE SCALE GENOMIC DNA]</scope>
    <source>
        <strain evidence="6 7">BB4</strain>
    </source>
</reference>
<sequence length="424" mass="45834">MTDTLHVRLFDRHVGTLTMTGEVRAPEDWLFTYDADYLHSLQPVALSVSLPLRTEPFAGATARNWFGNLLPEGPVREAIASRLRIPVWDDFALLAAIGGECAGAVSIVPPRVETTPHDDSVLDLEALLAAQGDDTGEASLALIGTPRRLSLAGAQDKIAVVLGADGAIRLPGIGEITTHILKPDSLRIRGLRDFEAFGLALARSVGLVVASSSIVTVAGHKALLIERYDRHVDEHGQRMRLHQEDFCQALGYPGEHKYEANGGPTLTMCAQLLRQQLRLGPAALQTFLDWVTFNAVIGNADAHAKNLALLCAPNGTRRLAPFYDLVPTIAISERMVDRKPALSIGHAARIDEISVDDWQQFAEATGYASRFVKHRVIELAAGVGRSLIDVGHALVKQGAEPARIEKAQAAVARNTHHLLTLFGA</sequence>
<dbReference type="InterPro" id="IPR052028">
    <property type="entry name" value="HipA_Ser/Thr_kinase"/>
</dbReference>
<dbReference type="RefSeq" id="WP_379984197.1">
    <property type="nucleotide sequence ID" value="NZ_JADIKD010000012.1"/>
</dbReference>
<evidence type="ECO:0000256" key="2">
    <source>
        <dbReference type="ARBA" id="ARBA00022679"/>
    </source>
</evidence>
<accession>A0ABW8KAV1</accession>
<comment type="similarity">
    <text evidence="1">Belongs to the HipA Ser/Thr kinase family.</text>
</comment>
<dbReference type="Proteomes" id="UP001620408">
    <property type="component" value="Unassembled WGS sequence"/>
</dbReference>
<dbReference type="PANTHER" id="PTHR37419:SF1">
    <property type="entry name" value="SERINE_THREONINE-PROTEIN KINASE TOXIN HIPA"/>
    <property type="match status" value="1"/>
</dbReference>
<comment type="caution">
    <text evidence="6">The sequence shown here is derived from an EMBL/GenBank/DDBJ whole genome shotgun (WGS) entry which is preliminary data.</text>
</comment>
<dbReference type="CDD" id="cd17793">
    <property type="entry name" value="HipA"/>
    <property type="match status" value="1"/>
</dbReference>
<keyword evidence="2" id="KW-0808">Transferase</keyword>
<feature type="domain" description="HipA N-terminal subdomain 1" evidence="5">
    <location>
        <begin position="5"/>
        <end position="107"/>
    </location>
</feature>
<dbReference type="PANTHER" id="PTHR37419">
    <property type="entry name" value="SERINE/THREONINE-PROTEIN KINASE TOXIN HIPA"/>
    <property type="match status" value="1"/>
</dbReference>
<dbReference type="EMBL" id="JADIKD010000012">
    <property type="protein sequence ID" value="MFK2919775.1"/>
    <property type="molecule type" value="Genomic_DNA"/>
</dbReference>
<dbReference type="NCBIfam" id="TIGR03071">
    <property type="entry name" value="couple_hipA"/>
    <property type="match status" value="1"/>
</dbReference>